<proteinExistence type="predicted"/>
<dbReference type="PROSITE" id="PS51007">
    <property type="entry name" value="CYTC"/>
    <property type="match status" value="2"/>
</dbReference>
<evidence type="ECO:0000256" key="2">
    <source>
        <dbReference type="ARBA" id="ARBA00022723"/>
    </source>
</evidence>
<evidence type="ECO:0000256" key="5">
    <source>
        <dbReference type="SAM" id="SignalP"/>
    </source>
</evidence>
<gene>
    <name evidence="7" type="ORF">GWO12_00705</name>
</gene>
<keyword evidence="2 4" id="KW-0479">Metal-binding</keyword>
<evidence type="ECO:0000259" key="6">
    <source>
        <dbReference type="PROSITE" id="PS51007"/>
    </source>
</evidence>
<dbReference type="InterPro" id="IPR050597">
    <property type="entry name" value="Cytochrome_c_Oxidase_Subunit"/>
</dbReference>
<dbReference type="AlphaFoldDB" id="A0AAE4Z703"/>
<dbReference type="Pfam" id="PF00034">
    <property type="entry name" value="Cytochrom_C"/>
    <property type="match status" value="1"/>
</dbReference>
<dbReference type="InterPro" id="IPR009056">
    <property type="entry name" value="Cyt_c-like_dom"/>
</dbReference>
<name>A0AAE4Z703_9BACT</name>
<dbReference type="GO" id="GO:0046872">
    <property type="term" value="F:metal ion binding"/>
    <property type="evidence" value="ECO:0007669"/>
    <property type="project" value="UniProtKB-KW"/>
</dbReference>
<evidence type="ECO:0000256" key="3">
    <source>
        <dbReference type="ARBA" id="ARBA00023004"/>
    </source>
</evidence>
<feature type="chain" id="PRO_5042201763" evidence="5">
    <location>
        <begin position="27"/>
        <end position="264"/>
    </location>
</feature>
<keyword evidence="1 4" id="KW-0349">Heme</keyword>
<dbReference type="InterPro" id="IPR036909">
    <property type="entry name" value="Cyt_c-like_dom_sf"/>
</dbReference>
<feature type="domain" description="Cytochrome c" evidence="6">
    <location>
        <begin position="165"/>
        <end position="263"/>
    </location>
</feature>
<organism evidence="7 8">
    <name type="scientific">Candidatus Kutchimonas denitrificans</name>
    <dbReference type="NCBI Taxonomy" id="3056748"/>
    <lineage>
        <taxon>Bacteria</taxon>
        <taxon>Pseudomonadati</taxon>
        <taxon>Gemmatimonadota</taxon>
        <taxon>Gemmatimonadia</taxon>
        <taxon>Candidatus Palauibacterales</taxon>
        <taxon>Candidatus Palauibacteraceae</taxon>
        <taxon>Candidatus Kutchimonas</taxon>
    </lineage>
</organism>
<dbReference type="Pfam" id="PF13442">
    <property type="entry name" value="Cytochrome_CBB3"/>
    <property type="match status" value="1"/>
</dbReference>
<protein>
    <submittedName>
        <fullName evidence="7">C-type cytochrome</fullName>
    </submittedName>
</protein>
<accession>A0AAE4Z703</accession>
<reference evidence="7 8" key="1">
    <citation type="submission" date="2020-01" db="EMBL/GenBank/DDBJ databases">
        <title>Genomes assembled from Gulf of Kutch pelagic sediment metagenomes.</title>
        <authorList>
            <person name="Chandrashekar M."/>
            <person name="Mahajan M.S."/>
            <person name="Dave K.J."/>
            <person name="Vatsa P."/>
            <person name="Nathani N.M."/>
        </authorList>
    </citation>
    <scope>NUCLEOTIDE SEQUENCE [LARGE SCALE GENOMIC DNA]</scope>
    <source>
        <strain evidence="7">KS3-K002</strain>
    </source>
</reference>
<dbReference type="GO" id="GO:0009055">
    <property type="term" value="F:electron transfer activity"/>
    <property type="evidence" value="ECO:0007669"/>
    <property type="project" value="InterPro"/>
</dbReference>
<evidence type="ECO:0000256" key="1">
    <source>
        <dbReference type="ARBA" id="ARBA00022617"/>
    </source>
</evidence>
<dbReference type="EMBL" id="JAACAK010000002">
    <property type="protein sequence ID" value="NIR73627.1"/>
    <property type="molecule type" value="Genomic_DNA"/>
</dbReference>
<feature type="domain" description="Cytochrome c" evidence="6">
    <location>
        <begin position="44"/>
        <end position="141"/>
    </location>
</feature>
<evidence type="ECO:0000256" key="4">
    <source>
        <dbReference type="PROSITE-ProRule" id="PRU00433"/>
    </source>
</evidence>
<evidence type="ECO:0000313" key="7">
    <source>
        <dbReference type="EMBL" id="NIR73627.1"/>
    </source>
</evidence>
<comment type="caution">
    <text evidence="7">The sequence shown here is derived from an EMBL/GenBank/DDBJ whole genome shotgun (WGS) entry which is preliminary data.</text>
</comment>
<feature type="signal peptide" evidence="5">
    <location>
        <begin position="1"/>
        <end position="26"/>
    </location>
</feature>
<dbReference type="PANTHER" id="PTHR33751:SF1">
    <property type="entry name" value="CBB3-TYPE CYTOCHROME C OXIDASE SUBUNIT FIXP"/>
    <property type="match status" value="1"/>
</dbReference>
<dbReference type="PANTHER" id="PTHR33751">
    <property type="entry name" value="CBB3-TYPE CYTOCHROME C OXIDASE SUBUNIT FIXP"/>
    <property type="match status" value="1"/>
</dbReference>
<dbReference type="Proteomes" id="UP000702544">
    <property type="component" value="Unassembled WGS sequence"/>
</dbReference>
<sequence>MDRQRIAWLTLSNAALVVLTTGPALAQMPIEVAAYNDRPPVNEQTIAEGKRIYDLSCVHCHGTAGRGDGPVAYFLNRSFGPHPRNFTDGVFKFRSTYSGDAPTDEDLFRSVTKGIPGFMPGFNGLAPAERWKVIYYIKTFLPEDLLEFEPEVVEIVGEPLPANAASIRRGYEVYQQLNCWECHGPGGQGDGPKAPDLEDDWGFPLPSADLTRPSSFKNGSRPEDIYRTIVTGLDGGAMTSFVDMMRGREEDIWHLVNFVLALSR</sequence>
<dbReference type="GO" id="GO:0020037">
    <property type="term" value="F:heme binding"/>
    <property type="evidence" value="ECO:0007669"/>
    <property type="project" value="InterPro"/>
</dbReference>
<dbReference type="SUPFAM" id="SSF46626">
    <property type="entry name" value="Cytochrome c"/>
    <property type="match status" value="2"/>
</dbReference>
<evidence type="ECO:0000313" key="8">
    <source>
        <dbReference type="Proteomes" id="UP000702544"/>
    </source>
</evidence>
<dbReference type="Gene3D" id="1.10.760.10">
    <property type="entry name" value="Cytochrome c-like domain"/>
    <property type="match status" value="2"/>
</dbReference>
<keyword evidence="3 4" id="KW-0408">Iron</keyword>
<keyword evidence="5" id="KW-0732">Signal</keyword>